<feature type="chain" id="PRO_5017094719" description="Endolytic peptidoglycan transglycosylase RlpA" evidence="4">
    <location>
        <begin position="26"/>
        <end position="281"/>
    </location>
</feature>
<dbReference type="AlphaFoldDB" id="A0A377HVQ7"/>
<evidence type="ECO:0000313" key="7">
    <source>
        <dbReference type="EMBL" id="STO59986.1"/>
    </source>
</evidence>
<keyword evidence="8" id="KW-1185">Reference proteome</keyword>
<feature type="domain" description="SPOR" evidence="6">
    <location>
        <begin position="202"/>
        <end position="278"/>
    </location>
</feature>
<dbReference type="Gene3D" id="2.40.40.10">
    <property type="entry name" value="RlpA-like domain"/>
    <property type="match status" value="1"/>
</dbReference>
<dbReference type="PANTHER" id="PTHR34183:SF1">
    <property type="entry name" value="ENDOLYTIC PEPTIDOGLYCAN TRANSGLYCOSYLASE RLPA"/>
    <property type="match status" value="1"/>
</dbReference>
<keyword evidence="3 4" id="KW-0961">Cell wall biogenesis/degradation</keyword>
<evidence type="ECO:0000256" key="4">
    <source>
        <dbReference type="HAMAP-Rule" id="MF_02071"/>
    </source>
</evidence>
<keyword evidence="2 4" id="KW-0456">Lyase</keyword>
<proteinExistence type="inferred from homology"/>
<dbReference type="CDD" id="cd22268">
    <property type="entry name" value="DPBB_RlpA-like"/>
    <property type="match status" value="1"/>
</dbReference>
<dbReference type="InterPro" id="IPR012997">
    <property type="entry name" value="RplA"/>
</dbReference>
<keyword evidence="7" id="KW-0449">Lipoprotein</keyword>
<evidence type="ECO:0000259" key="6">
    <source>
        <dbReference type="PROSITE" id="PS51724"/>
    </source>
</evidence>
<dbReference type="Pfam" id="PF05036">
    <property type="entry name" value="SPOR"/>
    <property type="match status" value="1"/>
</dbReference>
<dbReference type="NCBIfam" id="TIGR00413">
    <property type="entry name" value="rlpA"/>
    <property type="match status" value="1"/>
</dbReference>
<comment type="similarity">
    <text evidence="4 5">Belongs to the RlpA family.</text>
</comment>
<dbReference type="InterPro" id="IPR036680">
    <property type="entry name" value="SPOR-like_sf"/>
</dbReference>
<dbReference type="InterPro" id="IPR034718">
    <property type="entry name" value="RlpA"/>
</dbReference>
<dbReference type="InterPro" id="IPR036908">
    <property type="entry name" value="RlpA-like_sf"/>
</dbReference>
<protein>
    <recommendedName>
        <fullName evidence="4">Endolytic peptidoglycan transglycosylase RlpA</fullName>
        <ecNumber evidence="4">4.2.2.-</ecNumber>
    </recommendedName>
</protein>
<gene>
    <name evidence="4 7" type="primary">rlpA</name>
    <name evidence="7" type="ORF">NCTC1659_01251</name>
</gene>
<evidence type="ECO:0000256" key="5">
    <source>
        <dbReference type="RuleBase" id="RU003495"/>
    </source>
</evidence>
<dbReference type="GO" id="GO:0008932">
    <property type="term" value="F:lytic endotransglycosylase activity"/>
    <property type="evidence" value="ECO:0007669"/>
    <property type="project" value="UniProtKB-UniRule"/>
</dbReference>
<dbReference type="InterPro" id="IPR007730">
    <property type="entry name" value="SPOR-like_dom"/>
</dbReference>
<accession>A0A377HVQ7</accession>
<evidence type="ECO:0000313" key="8">
    <source>
        <dbReference type="Proteomes" id="UP000254329"/>
    </source>
</evidence>
<evidence type="ECO:0000256" key="3">
    <source>
        <dbReference type="ARBA" id="ARBA00023316"/>
    </source>
</evidence>
<comment type="function">
    <text evidence="4">Lytic transglycosylase with a strong preference for naked glycan strands that lack stem peptides.</text>
</comment>
<dbReference type="STRING" id="733.B0186_03710"/>
<dbReference type="Pfam" id="PF03330">
    <property type="entry name" value="DPBB_1"/>
    <property type="match status" value="1"/>
</dbReference>
<dbReference type="GO" id="GO:0071555">
    <property type="term" value="P:cell wall organization"/>
    <property type="evidence" value="ECO:0007669"/>
    <property type="project" value="UniProtKB-KW"/>
</dbReference>
<dbReference type="PROSITE" id="PS51724">
    <property type="entry name" value="SPOR"/>
    <property type="match status" value="1"/>
</dbReference>
<dbReference type="HAMAP" id="MF_02071">
    <property type="entry name" value="RlpA"/>
    <property type="match status" value="1"/>
</dbReference>
<name>A0A377HVQ7_9PAST</name>
<dbReference type="SUPFAM" id="SSF110997">
    <property type="entry name" value="Sporulation related repeat"/>
    <property type="match status" value="1"/>
</dbReference>
<dbReference type="GO" id="GO:0009279">
    <property type="term" value="C:cell outer membrane"/>
    <property type="evidence" value="ECO:0007669"/>
    <property type="project" value="TreeGrafter"/>
</dbReference>
<dbReference type="EC" id="4.2.2.-" evidence="4"/>
<feature type="signal peptide" evidence="4">
    <location>
        <begin position="1"/>
        <end position="25"/>
    </location>
</feature>
<organism evidence="7 8">
    <name type="scientific">Canicola haemoglobinophilus</name>
    <dbReference type="NCBI Taxonomy" id="733"/>
    <lineage>
        <taxon>Bacteria</taxon>
        <taxon>Pseudomonadati</taxon>
        <taxon>Pseudomonadota</taxon>
        <taxon>Gammaproteobacteria</taxon>
        <taxon>Pasteurellales</taxon>
        <taxon>Pasteurellaceae</taxon>
        <taxon>Canicola</taxon>
    </lineage>
</organism>
<evidence type="ECO:0000256" key="2">
    <source>
        <dbReference type="ARBA" id="ARBA00023239"/>
    </source>
</evidence>
<dbReference type="InterPro" id="IPR009009">
    <property type="entry name" value="RlpA-like_DPBB"/>
</dbReference>
<dbReference type="EMBL" id="UGHF01000001">
    <property type="protein sequence ID" value="STO59986.1"/>
    <property type="molecule type" value="Genomic_DNA"/>
</dbReference>
<dbReference type="Proteomes" id="UP000254329">
    <property type="component" value="Unassembled WGS sequence"/>
</dbReference>
<reference evidence="7 8" key="1">
    <citation type="submission" date="2018-06" db="EMBL/GenBank/DDBJ databases">
        <authorList>
            <consortium name="Pathogen Informatics"/>
            <person name="Doyle S."/>
        </authorList>
    </citation>
    <scope>NUCLEOTIDE SEQUENCE [LARGE SCALE GENOMIC DNA]</scope>
    <source>
        <strain evidence="7 8">NCTC1659</strain>
    </source>
</reference>
<dbReference type="SUPFAM" id="SSF50685">
    <property type="entry name" value="Barwin-like endoglucanases"/>
    <property type="match status" value="1"/>
</dbReference>
<sequence precursor="true">MMKSNKTFKLSTALFMAVLSLSTQANTKKLYGIEGPQLTYQKPADTSHIYVVKGVKYTTKTHNKAKNYSKEGIASFYHNKFHGRKTANGEIFNNNAYTAAHKTLPLNSYVLVTNLRNNRKVIVRINDRGPFSKGRIIDLSRAAAKELGIIRAGTGKVKIEFLHVNSQGKISGPATKTLAKTSKNDRAREQLSLSLPTEPLIKTVFSGYKLKMLNLASKQEAEKLISNLKQSNIAFELESKGNKYDIIFGPLENKQQIKELKDKLQKLSHSHQFIVISYNEK</sequence>
<dbReference type="PANTHER" id="PTHR34183">
    <property type="entry name" value="ENDOLYTIC PEPTIDOGLYCAN TRANSGLYCOSYLASE RLPA"/>
    <property type="match status" value="1"/>
</dbReference>
<dbReference type="GO" id="GO:0000270">
    <property type="term" value="P:peptidoglycan metabolic process"/>
    <property type="evidence" value="ECO:0007669"/>
    <property type="project" value="UniProtKB-UniRule"/>
</dbReference>
<evidence type="ECO:0000256" key="1">
    <source>
        <dbReference type="ARBA" id="ARBA00022729"/>
    </source>
</evidence>
<keyword evidence="1 4" id="KW-0732">Signal</keyword>
<dbReference type="GO" id="GO:0042834">
    <property type="term" value="F:peptidoglycan binding"/>
    <property type="evidence" value="ECO:0007669"/>
    <property type="project" value="InterPro"/>
</dbReference>